<name>A0ABQ9X1V8_9EUKA</name>
<evidence type="ECO:0000313" key="2">
    <source>
        <dbReference type="EMBL" id="KAK2944606.1"/>
    </source>
</evidence>
<feature type="region of interest" description="Disordered" evidence="1">
    <location>
        <begin position="368"/>
        <end position="403"/>
    </location>
</feature>
<dbReference type="EMBL" id="JARBJD010000291">
    <property type="protein sequence ID" value="KAK2944606.1"/>
    <property type="molecule type" value="Genomic_DNA"/>
</dbReference>
<feature type="compositionally biased region" description="Basic and acidic residues" evidence="1">
    <location>
        <begin position="470"/>
        <end position="479"/>
    </location>
</feature>
<gene>
    <name evidence="2" type="ORF">BLNAU_20464</name>
</gene>
<evidence type="ECO:0000313" key="3">
    <source>
        <dbReference type="Proteomes" id="UP001281761"/>
    </source>
</evidence>
<feature type="compositionally biased region" description="Polar residues" evidence="1">
    <location>
        <begin position="480"/>
        <end position="507"/>
    </location>
</feature>
<feature type="compositionally biased region" description="Polar residues" evidence="1">
    <location>
        <begin position="368"/>
        <end position="390"/>
    </location>
</feature>
<dbReference type="PANTHER" id="PTHR13677:SF0">
    <property type="entry name" value="LD41638P"/>
    <property type="match status" value="1"/>
</dbReference>
<feature type="compositionally biased region" description="Pro residues" evidence="1">
    <location>
        <begin position="817"/>
        <end position="826"/>
    </location>
</feature>
<dbReference type="PANTHER" id="PTHR13677">
    <property type="entry name" value="LD41638P"/>
    <property type="match status" value="1"/>
</dbReference>
<dbReference type="InterPro" id="IPR024224">
    <property type="entry name" value="DENND6"/>
</dbReference>
<sequence length="832" mass="92591">MNPLPWIHSVSGVTFDLDIGQVTEWTVGTPLTKHEQLHISVLSFPETSTTATIDHIHSFRIIHHRSVPGAPPQSLYCFSYFHQERDPSIPRGYYQKALNIVTYYPFITFFTEVVSLAGLQYHTDRQPNGERILAESSAWPPFQSNLSASVTFFDRVLSLVIPHSFEIPSVFLGLSYKHPQIQLFSTHSRVRTSHRTASSPQVKSGNTSPQTTSLLTLDYQPIAPHVKDTLIKDLTSAVGASPLSPGHISLLQQTAPLSRPLHRFSSDIRFLWELVITGSPIVVHTPSPQLSSSIVNSLVALTFPLPYTSDFRPYYALIENEASNVRHSFSPLPHSDSRAQTLFEGAQAVATGSAPIFFPTAESFSSEPALFSQSSDQPTENEELSTSVESDSADPPSSPIQKELLQPSISPLPFLGQKAPRIIGTTNSLFLTMFKDCPTFIHAGSWAKSSPALHTSNPPHNQTDTPNQHDAPHSTDHSLDSSQGGQTRPASQRLSSSFSVVEQSNPLRSPKLSAQLSSSGSLSPRSSASTRPTPPSNSTLNASGLQHPEGIISKIKPLLPRDKNLAVALERELAYIRKLQDEDAHSAQRKEHIQQEIDQTYDKMTNLIREMVLELTLVFLVPLEAFFTVNIPKLHESPDHPLFSLPIDPFAPVGPLPVFSITSFSTFFLDNFHRFNFPQGFKRGNLLKLYEAFVKTPSFDAYLNIRSSLRKKEIQLMNLQGIALYDFSSEYLTKTFTTDEKWIDLYISLREVKRKWEQTLERQESHPSSILETSCAPWKTLEERIGWIETKMSSLLPFLPPDFRAVVELKTDSSPAPTSPSLPPDSQPSSSS</sequence>
<keyword evidence="3" id="KW-1185">Reference proteome</keyword>
<reference evidence="2 3" key="1">
    <citation type="journal article" date="2022" name="bioRxiv">
        <title>Genomics of Preaxostyla Flagellates Illuminates Evolutionary Transitions and the Path Towards Mitochondrial Loss.</title>
        <authorList>
            <person name="Novak L.V.F."/>
            <person name="Treitli S.C."/>
            <person name="Pyrih J."/>
            <person name="Halakuc P."/>
            <person name="Pipaliya S.V."/>
            <person name="Vacek V."/>
            <person name="Brzon O."/>
            <person name="Soukal P."/>
            <person name="Eme L."/>
            <person name="Dacks J.B."/>
            <person name="Karnkowska A."/>
            <person name="Elias M."/>
            <person name="Hampl V."/>
        </authorList>
    </citation>
    <scope>NUCLEOTIDE SEQUENCE [LARGE SCALE GENOMIC DNA]</scope>
    <source>
        <strain evidence="2">NAU3</strain>
        <tissue evidence="2">Gut</tissue>
    </source>
</reference>
<feature type="region of interest" description="Disordered" evidence="1">
    <location>
        <begin position="810"/>
        <end position="832"/>
    </location>
</feature>
<feature type="compositionally biased region" description="Polar residues" evidence="1">
    <location>
        <begin position="452"/>
        <end position="468"/>
    </location>
</feature>
<organism evidence="2 3">
    <name type="scientific">Blattamonas nauphoetae</name>
    <dbReference type="NCBI Taxonomy" id="2049346"/>
    <lineage>
        <taxon>Eukaryota</taxon>
        <taxon>Metamonada</taxon>
        <taxon>Preaxostyla</taxon>
        <taxon>Oxymonadida</taxon>
        <taxon>Blattamonas</taxon>
    </lineage>
</organism>
<feature type="compositionally biased region" description="Low complexity" evidence="1">
    <location>
        <begin position="508"/>
        <end position="539"/>
    </location>
</feature>
<evidence type="ECO:0008006" key="4">
    <source>
        <dbReference type="Google" id="ProtNLM"/>
    </source>
</evidence>
<feature type="region of interest" description="Disordered" evidence="1">
    <location>
        <begin position="450"/>
        <end position="545"/>
    </location>
</feature>
<accession>A0ABQ9X1V8</accession>
<protein>
    <recommendedName>
        <fullName evidence="4">UDENN domain-containing protein</fullName>
    </recommendedName>
</protein>
<evidence type="ECO:0000256" key="1">
    <source>
        <dbReference type="SAM" id="MobiDB-lite"/>
    </source>
</evidence>
<comment type="caution">
    <text evidence="2">The sequence shown here is derived from an EMBL/GenBank/DDBJ whole genome shotgun (WGS) entry which is preliminary data.</text>
</comment>
<dbReference type="Proteomes" id="UP001281761">
    <property type="component" value="Unassembled WGS sequence"/>
</dbReference>
<proteinExistence type="predicted"/>